<feature type="domain" description="DSBA-like thioredoxin" evidence="1">
    <location>
        <begin position="6"/>
        <end position="200"/>
    </location>
</feature>
<dbReference type="AlphaFoldDB" id="A0AAJ0ZHG2"/>
<dbReference type="CDD" id="cd03024">
    <property type="entry name" value="DsbA_FrnE"/>
    <property type="match status" value="1"/>
</dbReference>
<dbReference type="Pfam" id="PF01323">
    <property type="entry name" value="DSBA"/>
    <property type="match status" value="1"/>
</dbReference>
<dbReference type="PANTHER" id="PTHR13887">
    <property type="entry name" value="GLUTATHIONE S-TRANSFERASE KAPPA"/>
    <property type="match status" value="1"/>
</dbReference>
<gene>
    <name evidence="2" type="ORF">I8747_07625</name>
</gene>
<dbReference type="GO" id="GO:0016491">
    <property type="term" value="F:oxidoreductase activity"/>
    <property type="evidence" value="ECO:0007669"/>
    <property type="project" value="InterPro"/>
</dbReference>
<evidence type="ECO:0000259" key="1">
    <source>
        <dbReference type="Pfam" id="PF01323"/>
    </source>
</evidence>
<reference evidence="2" key="1">
    <citation type="submission" date="2020-12" db="EMBL/GenBank/DDBJ databases">
        <title>Generalized mutagenesis with transposon Tn5. A laboratory procedure for the identification of genes responsible for a bacterial phenotype and its regulation, illustrated with phenazine production in Pseudomonas chlororaphis.</title>
        <authorList>
            <person name="Muzio F."/>
            <person name="Sobrero P."/>
            <person name="Agaras B."/>
            <person name="Valverde C."/>
        </authorList>
    </citation>
    <scope>NUCLEOTIDE SEQUENCE</scope>
    <source>
        <strain evidence="2">SMMP3</strain>
    </source>
</reference>
<name>A0AAJ0ZHG2_9PSED</name>
<sequence>MGALKIDLYTDIDCPWCLIRGRMLDNVIARNFPDIEFDIEHHPLLLMPNCPPEGVKIIDVLTARYGQDRHFDPKALSIRPEAEAGRVGLRLNLDLQTMFYPTIAGHTLIRLARAFGTQHQLSTALAEAYFLAARNINDLDVLSGIASLYGFERAEARRLVALPTELELTRQEVATSIAKGVRSVPHFIFEGEVSIGQDESALISSIRRALQKNGTCA</sequence>
<dbReference type="PANTHER" id="PTHR13887:SF41">
    <property type="entry name" value="THIOREDOXIN SUPERFAMILY PROTEIN"/>
    <property type="match status" value="1"/>
</dbReference>
<dbReference type="InterPro" id="IPR001853">
    <property type="entry name" value="DSBA-like_thioredoxin_dom"/>
</dbReference>
<evidence type="ECO:0000313" key="2">
    <source>
        <dbReference type="EMBL" id="MBU4632681.1"/>
    </source>
</evidence>
<organism evidence="2 3">
    <name type="scientific">Pseudomonas chlororaphis subsp. aurantiaca</name>
    <dbReference type="NCBI Taxonomy" id="86192"/>
    <lineage>
        <taxon>Bacteria</taxon>
        <taxon>Pseudomonadati</taxon>
        <taxon>Pseudomonadota</taxon>
        <taxon>Gammaproteobacteria</taxon>
        <taxon>Pseudomonadales</taxon>
        <taxon>Pseudomonadaceae</taxon>
        <taxon>Pseudomonas</taxon>
    </lineage>
</organism>
<proteinExistence type="predicted"/>
<dbReference type="EMBL" id="JAEEFW010000002">
    <property type="protein sequence ID" value="MBU4632681.1"/>
    <property type="molecule type" value="Genomic_DNA"/>
</dbReference>
<protein>
    <submittedName>
        <fullName evidence="2">DsbA family protein</fullName>
    </submittedName>
</protein>
<dbReference type="Proteomes" id="UP000787568">
    <property type="component" value="Unassembled WGS sequence"/>
</dbReference>
<dbReference type="RefSeq" id="WP_216310429.1">
    <property type="nucleotide sequence ID" value="NZ_JAEEFW010000002.1"/>
</dbReference>
<evidence type="ECO:0000313" key="3">
    <source>
        <dbReference type="Proteomes" id="UP000787568"/>
    </source>
</evidence>
<comment type="caution">
    <text evidence="2">The sequence shown here is derived from an EMBL/GenBank/DDBJ whole genome shotgun (WGS) entry which is preliminary data.</text>
</comment>
<accession>A0AAJ0ZHG2</accession>